<dbReference type="GO" id="GO:0016747">
    <property type="term" value="F:acyltransferase activity, transferring groups other than amino-acyl groups"/>
    <property type="evidence" value="ECO:0007669"/>
    <property type="project" value="InterPro"/>
</dbReference>
<comment type="caution">
    <text evidence="2">The sequence shown here is derived from an EMBL/GenBank/DDBJ whole genome shotgun (WGS) entry which is preliminary data.</text>
</comment>
<dbReference type="CDD" id="cd04301">
    <property type="entry name" value="NAT_SF"/>
    <property type="match status" value="1"/>
</dbReference>
<dbReference type="Gene3D" id="3.40.630.30">
    <property type="match status" value="1"/>
</dbReference>
<evidence type="ECO:0000313" key="2">
    <source>
        <dbReference type="EMBL" id="OQP52686.1"/>
    </source>
</evidence>
<gene>
    <name evidence="2" type="ORF">A4R26_28445</name>
</gene>
<dbReference type="EMBL" id="LWBP01000213">
    <property type="protein sequence ID" value="OQP52686.1"/>
    <property type="molecule type" value="Genomic_DNA"/>
</dbReference>
<dbReference type="InterPro" id="IPR000182">
    <property type="entry name" value="GNAT_dom"/>
</dbReference>
<feature type="domain" description="N-acetyltransferase" evidence="1">
    <location>
        <begin position="9"/>
        <end position="161"/>
    </location>
</feature>
<evidence type="ECO:0000259" key="1">
    <source>
        <dbReference type="PROSITE" id="PS51186"/>
    </source>
</evidence>
<accession>A0A1V9F362</accession>
<protein>
    <submittedName>
        <fullName evidence="2">GNAT family N-acetyltransferase</fullName>
    </submittedName>
</protein>
<organism evidence="2 3">
    <name type="scientific">Niastella populi</name>
    <dbReference type="NCBI Taxonomy" id="550983"/>
    <lineage>
        <taxon>Bacteria</taxon>
        <taxon>Pseudomonadati</taxon>
        <taxon>Bacteroidota</taxon>
        <taxon>Chitinophagia</taxon>
        <taxon>Chitinophagales</taxon>
        <taxon>Chitinophagaceae</taxon>
        <taxon>Niastella</taxon>
    </lineage>
</organism>
<dbReference type="PROSITE" id="PS51186">
    <property type="entry name" value="GNAT"/>
    <property type="match status" value="1"/>
</dbReference>
<reference evidence="3" key="1">
    <citation type="submission" date="2016-04" db="EMBL/GenBank/DDBJ databases">
        <authorList>
            <person name="Chen L."/>
            <person name="Zhuang W."/>
            <person name="Wang G."/>
        </authorList>
    </citation>
    <scope>NUCLEOTIDE SEQUENCE [LARGE SCALE GENOMIC DNA]</scope>
    <source>
        <strain evidence="3">208</strain>
    </source>
</reference>
<dbReference type="Proteomes" id="UP000192276">
    <property type="component" value="Unassembled WGS sequence"/>
</dbReference>
<dbReference type="Pfam" id="PF00583">
    <property type="entry name" value="Acetyltransf_1"/>
    <property type="match status" value="1"/>
</dbReference>
<proteinExistence type="predicted"/>
<dbReference type="AlphaFoldDB" id="A0A1V9F362"/>
<dbReference type="InterPro" id="IPR016181">
    <property type="entry name" value="Acyl_CoA_acyltransferase"/>
</dbReference>
<dbReference type="PANTHER" id="PTHR43305">
    <property type="entry name" value="FAMILY N-ACETYLTRANSFERASE, PUTATIVE (AFU_ORTHOLOGUE AFUA_2G01380)-RELATED"/>
    <property type="match status" value="1"/>
</dbReference>
<evidence type="ECO:0000313" key="3">
    <source>
        <dbReference type="Proteomes" id="UP000192276"/>
    </source>
</evidence>
<dbReference type="STRING" id="550983.A4R26_28445"/>
<sequence>MIMTTRPTITFKKATTPADFENGKQLFRQYIQSLDFELNFQDVDRELAEIAIEYNAPTGALLLACDEDKTIACAGVRKIDGTTAELKRMFVDPAYRGLQLGQQLLQQALGEAKRSGYRFIRLDTVPRMKAAIKLYKNAGFYEIDAYRFNPITGAIYMEKEL</sequence>
<dbReference type="PANTHER" id="PTHR43305:SF1">
    <property type="entry name" value="FAMILY N-ACETYLTRANSFERASE, PUTATIVE (AFU_ORTHOLOGUE AFUA_2G01380)-RELATED"/>
    <property type="match status" value="1"/>
</dbReference>
<name>A0A1V9F362_9BACT</name>
<dbReference type="InterPro" id="IPR052777">
    <property type="entry name" value="Acetyltransferase_Enz"/>
</dbReference>
<keyword evidence="3" id="KW-1185">Reference proteome</keyword>
<keyword evidence="2" id="KW-0808">Transferase</keyword>
<dbReference type="SUPFAM" id="SSF55729">
    <property type="entry name" value="Acyl-CoA N-acyltransferases (Nat)"/>
    <property type="match status" value="1"/>
</dbReference>